<name>A0AAW1LBZ4_POPJA</name>
<dbReference type="EMBL" id="JASPKY010000123">
    <property type="protein sequence ID" value="KAK9731986.1"/>
    <property type="molecule type" value="Genomic_DNA"/>
</dbReference>
<evidence type="ECO:0000313" key="1">
    <source>
        <dbReference type="EMBL" id="KAK9731986.1"/>
    </source>
</evidence>
<accession>A0AAW1LBZ4</accession>
<keyword evidence="2" id="KW-1185">Reference proteome</keyword>
<sequence>MSNTYTLTGYTSELSANYHPPIDLDRRYGYSLGLIGFHTYHTIANVVEGNNKFYYNKDKIITIPIGAYEIADMEEYIKNALSTSNDIISLKPNNQTSKCEIKSTMEIDFRHEDSIGRMLGFSERLLEANKSTLRICR</sequence>
<comment type="caution">
    <text evidence="1">The sequence shown here is derived from an EMBL/GenBank/DDBJ whole genome shotgun (WGS) entry which is preliminary data.</text>
</comment>
<gene>
    <name evidence="1" type="ORF">QE152_g13196</name>
</gene>
<reference evidence="1 2" key="1">
    <citation type="journal article" date="2024" name="BMC Genomics">
        <title>De novo assembly and annotation of Popillia japonica's genome with initial clues to its potential as an invasive pest.</title>
        <authorList>
            <person name="Cucini C."/>
            <person name="Boschi S."/>
            <person name="Funari R."/>
            <person name="Cardaioli E."/>
            <person name="Iannotti N."/>
            <person name="Marturano G."/>
            <person name="Paoli F."/>
            <person name="Bruttini M."/>
            <person name="Carapelli A."/>
            <person name="Frati F."/>
            <person name="Nardi F."/>
        </authorList>
    </citation>
    <scope>NUCLEOTIDE SEQUENCE [LARGE SCALE GENOMIC DNA]</scope>
    <source>
        <strain evidence="1">DMR45628</strain>
    </source>
</reference>
<organism evidence="1 2">
    <name type="scientific">Popillia japonica</name>
    <name type="common">Japanese beetle</name>
    <dbReference type="NCBI Taxonomy" id="7064"/>
    <lineage>
        <taxon>Eukaryota</taxon>
        <taxon>Metazoa</taxon>
        <taxon>Ecdysozoa</taxon>
        <taxon>Arthropoda</taxon>
        <taxon>Hexapoda</taxon>
        <taxon>Insecta</taxon>
        <taxon>Pterygota</taxon>
        <taxon>Neoptera</taxon>
        <taxon>Endopterygota</taxon>
        <taxon>Coleoptera</taxon>
        <taxon>Polyphaga</taxon>
        <taxon>Scarabaeiformia</taxon>
        <taxon>Scarabaeidae</taxon>
        <taxon>Rutelinae</taxon>
        <taxon>Popillia</taxon>
    </lineage>
</organism>
<dbReference type="AlphaFoldDB" id="A0AAW1LBZ4"/>
<dbReference type="Proteomes" id="UP001458880">
    <property type="component" value="Unassembled WGS sequence"/>
</dbReference>
<evidence type="ECO:0000313" key="2">
    <source>
        <dbReference type="Proteomes" id="UP001458880"/>
    </source>
</evidence>
<proteinExistence type="predicted"/>
<protein>
    <submittedName>
        <fullName evidence="1">Uncharacterized protein</fullName>
    </submittedName>
</protein>